<keyword evidence="2" id="KW-0808">Transferase</keyword>
<evidence type="ECO:0000256" key="4">
    <source>
        <dbReference type="SAM" id="Phobius"/>
    </source>
</evidence>
<dbReference type="PANTHER" id="PTHR12203">
    <property type="entry name" value="KDEL LYS-ASP-GLU-LEU CONTAINING - RELATED"/>
    <property type="match status" value="1"/>
</dbReference>
<evidence type="ECO:0000256" key="1">
    <source>
        <dbReference type="ARBA" id="ARBA00010118"/>
    </source>
</evidence>
<dbReference type="Proteomes" id="UP001338125">
    <property type="component" value="Unassembled WGS sequence"/>
</dbReference>
<protein>
    <submittedName>
        <fullName evidence="6">Beta-1,2-xylosyltransferase 1-like protein</fullName>
    </submittedName>
</protein>
<proteinExistence type="inferred from homology"/>
<accession>A0ABR0S8V7</accession>
<feature type="transmembrane region" description="Helical" evidence="4">
    <location>
        <begin position="261"/>
        <end position="278"/>
    </location>
</feature>
<sequence>MFGEPGDAPLSQGWALAELTVSICILSTRYHTSAAFERPVHLTVVTLFLTGIFLTGVARWKPKNCPSLAIFSDDVDTNVHRTSGMLRHNNSALRLLWFLLDRAHRLHTSFYLLLTCIGLRTWLYWAITRTSQCSRGGLEAFLPFFTLVFEAIGPLGISPPDLQPHEFGKSPRLARLSWPSKSHLIYTFLSLAWPTLILSALDRSHIATGTVCPVGWQWEAFIPYIQLLKSGVDAVIITHCAHLIRNAVDDEVDMSEFMGKLSLAAAGGVLLLSFPGWLSDSEFIMAFRFHYADLRDLFVDGVMASFALICAMTLLSVLHSSTFALLITSVVFVVLQIDQLAATAYLSPSFFGEIIKHTVLVIIGTVPLWYLTTQLPNVSKSFVHPSLSRWIMITHISVVSVVVICWLWASAKSGPSDFSLDVAIEKLVSDSGAETGRWETQAAKSKTLTEAVTEYKRRYGIPPPPSFDKWYNFAVQHKSPIIDDFTQIHEDLLPFWGEEPAVLRAKTSQILSYESTAMGGLRIRNGTIQSSPHIPGSHRWMADAFEKMVQPFAKWLPDMDLAFNLADECRMAIPYEDMKHIKDKARKSRAKAESNKGMADWTKSRPPKSPWPEQFTEQIRGGAVDPSFTDIVRRQIFYDYIAPTCPSSSKARNSRWWDWSITCTECMRPHSLQTSSGPLVDDMSQAYDLCHQPDIAYLDGFIMSPPGMLLTRGLFPIFGQARVGGFSDILIPSPWNFADKSAYNDDSGIDWDEKMNGMFWRGTNSDGFAAHGRWVGFLRSRFVHEAYERAISSRLDSETPVSVNVSFTGGRLSKCDGRECEMELDAYELWGTAALGKDHDKKGSRLSASVPFEEHWRYRHLMDMDGAGFSGRFLPFLESHSLPYRAALFRTWYEERIRAWHHFVPVDVRLGKGFWAVLDFLSSDKDEGSESARKMAEQGREWARKALRKEDMQIYMFRLLLEWGRIVDDNREHLGFSVG</sequence>
<evidence type="ECO:0000256" key="2">
    <source>
        <dbReference type="ARBA" id="ARBA00022679"/>
    </source>
</evidence>
<organism evidence="6 7">
    <name type="scientific">Cladobotryum mycophilum</name>
    <dbReference type="NCBI Taxonomy" id="491253"/>
    <lineage>
        <taxon>Eukaryota</taxon>
        <taxon>Fungi</taxon>
        <taxon>Dikarya</taxon>
        <taxon>Ascomycota</taxon>
        <taxon>Pezizomycotina</taxon>
        <taxon>Sordariomycetes</taxon>
        <taxon>Hypocreomycetidae</taxon>
        <taxon>Hypocreales</taxon>
        <taxon>Hypocreaceae</taxon>
        <taxon>Cladobotryum</taxon>
    </lineage>
</organism>
<feature type="transmembrane region" description="Helical" evidence="4">
    <location>
        <begin position="391"/>
        <end position="409"/>
    </location>
</feature>
<feature type="domain" description="Glycosyl transferase CAP10" evidence="5">
    <location>
        <begin position="679"/>
        <end position="963"/>
    </location>
</feature>
<dbReference type="InterPro" id="IPR051091">
    <property type="entry name" value="O-Glucosyltr/Glycosyltrsf_90"/>
</dbReference>
<dbReference type="SMART" id="SM00672">
    <property type="entry name" value="CAP10"/>
    <property type="match status" value="1"/>
</dbReference>
<gene>
    <name evidence="6" type="ORF">PT974_10087</name>
</gene>
<dbReference type="EMBL" id="JAVFKD010000015">
    <property type="protein sequence ID" value="KAK5988601.1"/>
    <property type="molecule type" value="Genomic_DNA"/>
</dbReference>
<keyword evidence="4" id="KW-1133">Transmembrane helix</keyword>
<keyword evidence="4" id="KW-0472">Membrane</keyword>
<keyword evidence="4" id="KW-0812">Transmembrane</keyword>
<feature type="transmembrane region" description="Helical" evidence="4">
    <location>
        <begin position="12"/>
        <end position="28"/>
    </location>
</feature>
<keyword evidence="7" id="KW-1185">Reference proteome</keyword>
<reference evidence="6 7" key="1">
    <citation type="submission" date="2024-01" db="EMBL/GenBank/DDBJ databases">
        <title>Complete genome of Cladobotryum mycophilum ATHUM6906.</title>
        <authorList>
            <person name="Christinaki A.C."/>
            <person name="Myridakis A.I."/>
            <person name="Kouvelis V.N."/>
        </authorList>
    </citation>
    <scope>NUCLEOTIDE SEQUENCE [LARGE SCALE GENOMIC DNA]</scope>
    <source>
        <strain evidence="6 7">ATHUM6906</strain>
    </source>
</reference>
<dbReference type="PANTHER" id="PTHR12203:SF35">
    <property type="entry name" value="PROTEIN O-GLUCOSYLTRANSFERASE 1"/>
    <property type="match status" value="1"/>
</dbReference>
<comment type="similarity">
    <text evidence="1">Belongs to the glycosyltransferase 90 family.</text>
</comment>
<dbReference type="InterPro" id="IPR006598">
    <property type="entry name" value="CAP10"/>
</dbReference>
<feature type="transmembrane region" description="Helical" evidence="4">
    <location>
        <begin position="323"/>
        <end position="342"/>
    </location>
</feature>
<comment type="caution">
    <text evidence="6">The sequence shown here is derived from an EMBL/GenBank/DDBJ whole genome shotgun (WGS) entry which is preliminary data.</text>
</comment>
<feature type="transmembrane region" description="Helical" evidence="4">
    <location>
        <begin position="298"/>
        <end position="318"/>
    </location>
</feature>
<feature type="transmembrane region" description="Helical" evidence="4">
    <location>
        <begin position="140"/>
        <end position="157"/>
    </location>
</feature>
<evidence type="ECO:0000256" key="3">
    <source>
        <dbReference type="SAM" id="MobiDB-lite"/>
    </source>
</evidence>
<evidence type="ECO:0000313" key="6">
    <source>
        <dbReference type="EMBL" id="KAK5988601.1"/>
    </source>
</evidence>
<feature type="region of interest" description="Disordered" evidence="3">
    <location>
        <begin position="589"/>
        <end position="614"/>
    </location>
</feature>
<evidence type="ECO:0000313" key="7">
    <source>
        <dbReference type="Proteomes" id="UP001338125"/>
    </source>
</evidence>
<feature type="transmembrane region" description="Helical" evidence="4">
    <location>
        <begin position="40"/>
        <end position="58"/>
    </location>
</feature>
<dbReference type="Pfam" id="PF05686">
    <property type="entry name" value="Glyco_transf_90"/>
    <property type="match status" value="1"/>
</dbReference>
<feature type="transmembrane region" description="Helical" evidence="4">
    <location>
        <begin position="354"/>
        <end position="371"/>
    </location>
</feature>
<feature type="transmembrane region" description="Helical" evidence="4">
    <location>
        <begin position="183"/>
        <end position="201"/>
    </location>
</feature>
<evidence type="ECO:0000259" key="5">
    <source>
        <dbReference type="SMART" id="SM00672"/>
    </source>
</evidence>
<name>A0ABR0S8V7_9HYPO</name>
<feature type="transmembrane region" description="Helical" evidence="4">
    <location>
        <begin position="109"/>
        <end position="128"/>
    </location>
</feature>